<gene>
    <name evidence="1" type="ORF">C1T31_03045</name>
</gene>
<evidence type="ECO:0000313" key="1">
    <source>
        <dbReference type="EMBL" id="PNQ75128.1"/>
    </source>
</evidence>
<sequence length="134" mass="15383">MKKAFLIYVLTLVVILGGLMQLHAHSSQHNDSVSYNELLNTNVASLSSSAQFLHSSTHAFLKFKKVFAELTENEEIDGFEKSQSSKFSDDVSTIFLHSFFKNNLFEFEELSLGCHKPSKAFSYKRYIKFEVFRI</sequence>
<comment type="caution">
    <text evidence="1">The sequence shown here is derived from an EMBL/GenBank/DDBJ whole genome shotgun (WGS) entry which is preliminary data.</text>
</comment>
<proteinExistence type="predicted"/>
<accession>A0A2K1E4B5</accession>
<name>A0A2K1E4B5_9FLAO</name>
<dbReference type="RefSeq" id="WP_103050978.1">
    <property type="nucleotide sequence ID" value="NZ_POWF01000001.1"/>
</dbReference>
<protein>
    <submittedName>
        <fullName evidence="1">Uncharacterized protein</fullName>
    </submittedName>
</protein>
<dbReference type="AlphaFoldDB" id="A0A2K1E4B5"/>
<reference evidence="1 2" key="1">
    <citation type="submission" date="2018-01" db="EMBL/GenBank/DDBJ databases">
        <title>The draft genome of Hanstruepera neustonica JCM19743.</title>
        <authorList>
            <person name="He R.-H."/>
            <person name="Du Z.-J."/>
        </authorList>
    </citation>
    <scope>NUCLEOTIDE SEQUENCE [LARGE SCALE GENOMIC DNA]</scope>
    <source>
        <strain evidence="1 2">JCM19743</strain>
    </source>
</reference>
<organism evidence="1 2">
    <name type="scientific">Hanstruepera neustonica</name>
    <dbReference type="NCBI Taxonomy" id="1445657"/>
    <lineage>
        <taxon>Bacteria</taxon>
        <taxon>Pseudomonadati</taxon>
        <taxon>Bacteroidota</taxon>
        <taxon>Flavobacteriia</taxon>
        <taxon>Flavobacteriales</taxon>
        <taxon>Flavobacteriaceae</taxon>
        <taxon>Hanstruepera</taxon>
    </lineage>
</organism>
<dbReference type="Proteomes" id="UP000236641">
    <property type="component" value="Unassembled WGS sequence"/>
</dbReference>
<dbReference type="EMBL" id="POWF01000001">
    <property type="protein sequence ID" value="PNQ75128.1"/>
    <property type="molecule type" value="Genomic_DNA"/>
</dbReference>
<keyword evidence="2" id="KW-1185">Reference proteome</keyword>
<evidence type="ECO:0000313" key="2">
    <source>
        <dbReference type="Proteomes" id="UP000236641"/>
    </source>
</evidence>